<keyword evidence="1" id="KW-0472">Membrane</keyword>
<dbReference type="HOGENOM" id="CLU_910959_0_0_2"/>
<keyword evidence="3" id="KW-1185">Reference proteome</keyword>
<dbReference type="SUPFAM" id="SSF53448">
    <property type="entry name" value="Nucleotide-diphospho-sugar transferases"/>
    <property type="match status" value="1"/>
</dbReference>
<dbReference type="KEGG" id="pai:PAE1584"/>
<dbReference type="eggNOG" id="arCOG01389">
    <property type="taxonomic scope" value="Archaea"/>
</dbReference>
<dbReference type="EMBL" id="AE009441">
    <property type="protein sequence ID" value="AAL63582.1"/>
    <property type="molecule type" value="Genomic_DNA"/>
</dbReference>
<dbReference type="InParanoid" id="Q8ZWW7"/>
<dbReference type="EnsemblBacteria" id="AAL63582">
    <property type="protein sequence ID" value="AAL63582"/>
    <property type="gene ID" value="PAE1584"/>
</dbReference>
<feature type="transmembrane region" description="Helical" evidence="1">
    <location>
        <begin position="218"/>
        <end position="239"/>
    </location>
</feature>
<sequence length="304" mass="33950">MLIYEAVHLLAEFLMKRPPGGRCNAVVIMPTRGDRDLGRFAGYVDFVVVDSEAAAERAEAAGLRWVLNKYRGKSGALATALETIDADLYVFIDDDAYPGEWIGLLKGMCGRFATAYRWVLDRLQNAFSLGGFDWMVWPATRFLYGGAMTVPAARRADAIEALKKCPVDDMALTALAERIEVLPLLIPMDPAEGTWEFSIRQAVAAKLGNLTLWAVELIYYWAWTIFAFFFPPLFAVHAVRTALRSRRALGEVDWLQVLLSPIERPLQAAIFLASAFKRCFTWRGAAVCKKCRITRRTARASTGV</sequence>
<name>Q8ZWW7_PYRAE</name>
<evidence type="ECO:0000256" key="1">
    <source>
        <dbReference type="SAM" id="Phobius"/>
    </source>
</evidence>
<accession>Q8ZWW7</accession>
<reference evidence="2 3" key="1">
    <citation type="journal article" date="2002" name="Proc. Natl. Acad. Sci. U.S.A.">
        <title>Genome sequence of the hyperthermophilic crenarchaeon Pyrobaculum aerophilum.</title>
        <authorList>
            <person name="Fitz-Gibbon S.T."/>
            <person name="Ladner H."/>
            <person name="Kim U.J."/>
            <person name="Stetter K.O."/>
            <person name="Simon M.I."/>
            <person name="Miller J.H."/>
        </authorList>
    </citation>
    <scope>NUCLEOTIDE SEQUENCE [LARGE SCALE GENOMIC DNA]</scope>
    <source>
        <strain evidence="3">ATCC 51768 / DSM 7523 / JCM 9630 / CIP 104966 / NBRC 100827 / IM2</strain>
    </source>
</reference>
<dbReference type="InterPro" id="IPR029044">
    <property type="entry name" value="Nucleotide-diphossugar_trans"/>
</dbReference>
<dbReference type="STRING" id="178306.PAE1584"/>
<dbReference type="AlphaFoldDB" id="Q8ZWW7"/>
<evidence type="ECO:0000313" key="3">
    <source>
        <dbReference type="Proteomes" id="UP000002439"/>
    </source>
</evidence>
<dbReference type="RefSeq" id="WP_011008055.1">
    <property type="nucleotide sequence ID" value="NC_003364.1"/>
</dbReference>
<dbReference type="Proteomes" id="UP000002439">
    <property type="component" value="Chromosome"/>
</dbReference>
<dbReference type="PATRIC" id="fig|178306.9.peg.1171"/>
<keyword evidence="1" id="KW-1133">Transmembrane helix</keyword>
<proteinExistence type="predicted"/>
<evidence type="ECO:0000313" key="2">
    <source>
        <dbReference type="EMBL" id="AAL63582.1"/>
    </source>
</evidence>
<gene>
    <name evidence="2" type="ordered locus">PAE1584</name>
</gene>
<dbReference type="GeneID" id="1465830"/>
<protein>
    <submittedName>
        <fullName evidence="2">Conserved within P. aerophilum</fullName>
    </submittedName>
</protein>
<keyword evidence="1" id="KW-0812">Transmembrane</keyword>
<organism evidence="2 3">
    <name type="scientific">Pyrobaculum aerophilum (strain ATCC 51768 / DSM 7523 / JCM 9630 / CIP 104966 / NBRC 100827 / IM2)</name>
    <dbReference type="NCBI Taxonomy" id="178306"/>
    <lineage>
        <taxon>Archaea</taxon>
        <taxon>Thermoproteota</taxon>
        <taxon>Thermoprotei</taxon>
        <taxon>Thermoproteales</taxon>
        <taxon>Thermoproteaceae</taxon>
        <taxon>Pyrobaculum</taxon>
    </lineage>
</organism>